<sequence>MNTFWQAHRMARPPHVVVMCTLGSRSKGYGRARVYPRRPEPEVVTRRLRGPPPSPPEQGRRIVPDPDCARNIF</sequence>
<protein>
    <submittedName>
        <fullName evidence="2">Jg15214 protein</fullName>
    </submittedName>
</protein>
<reference evidence="2" key="1">
    <citation type="submission" date="2022-03" db="EMBL/GenBank/DDBJ databases">
        <authorList>
            <person name="Lindestad O."/>
        </authorList>
    </citation>
    <scope>NUCLEOTIDE SEQUENCE</scope>
</reference>
<evidence type="ECO:0000313" key="3">
    <source>
        <dbReference type="Proteomes" id="UP000838756"/>
    </source>
</evidence>
<evidence type="ECO:0000256" key="1">
    <source>
        <dbReference type="SAM" id="MobiDB-lite"/>
    </source>
</evidence>
<dbReference type="Proteomes" id="UP000838756">
    <property type="component" value="Unassembled WGS sequence"/>
</dbReference>
<comment type="caution">
    <text evidence="2">The sequence shown here is derived from an EMBL/GenBank/DDBJ whole genome shotgun (WGS) entry which is preliminary data.</text>
</comment>
<dbReference type="EMBL" id="CAKXAJ010005697">
    <property type="protein sequence ID" value="CAH2209200.1"/>
    <property type="molecule type" value="Genomic_DNA"/>
</dbReference>
<proteinExistence type="predicted"/>
<dbReference type="AlphaFoldDB" id="A0A8S4QGR1"/>
<feature type="compositionally biased region" description="Basic and acidic residues" evidence="1">
    <location>
        <begin position="58"/>
        <end position="73"/>
    </location>
</feature>
<gene>
    <name evidence="2" type="primary">jg15214</name>
    <name evidence="2" type="ORF">PAEG_LOCUS1600</name>
</gene>
<organism evidence="2 3">
    <name type="scientific">Pararge aegeria aegeria</name>
    <dbReference type="NCBI Taxonomy" id="348720"/>
    <lineage>
        <taxon>Eukaryota</taxon>
        <taxon>Metazoa</taxon>
        <taxon>Ecdysozoa</taxon>
        <taxon>Arthropoda</taxon>
        <taxon>Hexapoda</taxon>
        <taxon>Insecta</taxon>
        <taxon>Pterygota</taxon>
        <taxon>Neoptera</taxon>
        <taxon>Endopterygota</taxon>
        <taxon>Lepidoptera</taxon>
        <taxon>Glossata</taxon>
        <taxon>Ditrysia</taxon>
        <taxon>Papilionoidea</taxon>
        <taxon>Nymphalidae</taxon>
        <taxon>Satyrinae</taxon>
        <taxon>Satyrini</taxon>
        <taxon>Parargina</taxon>
        <taxon>Pararge</taxon>
    </lineage>
</organism>
<keyword evidence="3" id="KW-1185">Reference proteome</keyword>
<evidence type="ECO:0000313" key="2">
    <source>
        <dbReference type="EMBL" id="CAH2209200.1"/>
    </source>
</evidence>
<name>A0A8S4QGR1_9NEOP</name>
<feature type="region of interest" description="Disordered" evidence="1">
    <location>
        <begin position="29"/>
        <end position="73"/>
    </location>
</feature>
<accession>A0A8S4QGR1</accession>